<name>A0A6C0KK89_9ZZZZ</name>
<organism evidence="4">
    <name type="scientific">viral metagenome</name>
    <dbReference type="NCBI Taxonomy" id="1070528"/>
    <lineage>
        <taxon>unclassified sequences</taxon>
        <taxon>metagenomes</taxon>
        <taxon>organismal metagenomes</taxon>
    </lineage>
</organism>
<dbReference type="AlphaFoldDB" id="A0A6C0KK89"/>
<evidence type="ECO:0000256" key="2">
    <source>
        <dbReference type="ARBA" id="ARBA00023163"/>
    </source>
</evidence>
<dbReference type="SUPFAM" id="SSF56553">
    <property type="entry name" value="Insert subdomain of RNA polymerase alpha subunit"/>
    <property type="match status" value="1"/>
</dbReference>
<dbReference type="InterPro" id="IPR036643">
    <property type="entry name" value="RNApol_insert_sf"/>
</dbReference>
<reference evidence="4" key="1">
    <citation type="journal article" date="2020" name="Nature">
        <title>Giant virus diversity and host interactions through global metagenomics.</title>
        <authorList>
            <person name="Schulz F."/>
            <person name="Roux S."/>
            <person name="Paez-Espino D."/>
            <person name="Jungbluth S."/>
            <person name="Walsh D.A."/>
            <person name="Denef V.J."/>
            <person name="McMahon K.D."/>
            <person name="Konstantinidis K.T."/>
            <person name="Eloe-Fadrosh E.A."/>
            <person name="Kyrpides N.C."/>
            <person name="Woyke T."/>
        </authorList>
    </citation>
    <scope>NUCLEOTIDE SEQUENCE</scope>
    <source>
        <strain evidence="4">GVMAG-S-3300012000-57</strain>
    </source>
</reference>
<evidence type="ECO:0000259" key="3">
    <source>
        <dbReference type="SMART" id="SM00662"/>
    </source>
</evidence>
<dbReference type="EMBL" id="MN740899">
    <property type="protein sequence ID" value="QHU17227.1"/>
    <property type="molecule type" value="Genomic_DNA"/>
</dbReference>
<evidence type="ECO:0000313" key="4">
    <source>
        <dbReference type="EMBL" id="QHU17227.1"/>
    </source>
</evidence>
<dbReference type="GO" id="GO:0046983">
    <property type="term" value="F:protein dimerization activity"/>
    <property type="evidence" value="ECO:0007669"/>
    <property type="project" value="InterPro"/>
</dbReference>
<keyword evidence="1" id="KW-0240">DNA-directed RNA polymerase</keyword>
<dbReference type="InterPro" id="IPR011263">
    <property type="entry name" value="DNA-dir_RNA_pol_RpoA/D/Rpb3"/>
</dbReference>
<feature type="domain" description="DNA-directed RNA polymerase RpoA/D/Rpb3-type" evidence="3">
    <location>
        <begin position="14"/>
        <end position="266"/>
    </location>
</feature>
<dbReference type="InterPro" id="IPR036603">
    <property type="entry name" value="RBP11-like"/>
</dbReference>
<accession>A0A6C0KK89</accession>
<protein>
    <recommendedName>
        <fullName evidence="3">DNA-directed RNA polymerase RpoA/D/Rpb3-type domain-containing protein</fullName>
    </recommendedName>
</protein>
<dbReference type="SMART" id="SM00662">
    <property type="entry name" value="RPOLD"/>
    <property type="match status" value="1"/>
</dbReference>
<proteinExistence type="predicted"/>
<dbReference type="Pfam" id="PF01193">
    <property type="entry name" value="RNA_pol_L"/>
    <property type="match status" value="1"/>
</dbReference>
<dbReference type="GO" id="GO:0003899">
    <property type="term" value="F:DNA-directed RNA polymerase activity"/>
    <property type="evidence" value="ECO:0007669"/>
    <property type="project" value="InterPro"/>
</dbReference>
<dbReference type="InterPro" id="IPR050518">
    <property type="entry name" value="Rpo3/RPB3_RNA_Pol_subunit"/>
</dbReference>
<dbReference type="PANTHER" id="PTHR11800:SF2">
    <property type="entry name" value="DNA-DIRECTED RNA POLYMERASE II SUBUNIT RPB3"/>
    <property type="match status" value="1"/>
</dbReference>
<dbReference type="PANTHER" id="PTHR11800">
    <property type="entry name" value="DNA-DIRECTED RNA POLYMERASE"/>
    <property type="match status" value="1"/>
</dbReference>
<dbReference type="GO" id="GO:0005665">
    <property type="term" value="C:RNA polymerase II, core complex"/>
    <property type="evidence" value="ECO:0007669"/>
    <property type="project" value="TreeGrafter"/>
</dbReference>
<keyword evidence="2" id="KW-0804">Transcription</keyword>
<dbReference type="GO" id="GO:0006366">
    <property type="term" value="P:transcription by RNA polymerase II"/>
    <property type="evidence" value="ECO:0007669"/>
    <property type="project" value="TreeGrafter"/>
</dbReference>
<sequence>MNPQVSNISEDGDVYQFTLSDINISLANGLRRIILSEIPTYAFLTETYDDNKCTIHTNTTRLHNEIIKQRLSCIPIHETDLDILADKYVLEVDKKNETDNVIYVTTEDFKIKNKTTGNYLTKEETKRIFPPSPITNYYIDFARLKPKISDSIPGEQLKLEAEFSVSNARHNSMYNVVSKCTYGNTPDLTKVEEAWQHMEAKLKSEESTHDEIEFQKRNFYMLDAQRIFKSDSYDFTIQTVGVYDNKSIVKKGCTVLQNKFVDMIEAIDADLVPIHRSETTMDNCYDIILENEDYTMGKILEYILYDTYYEGDKSLTFCGFKKFHPHNPDSTIRVAFVQKADKNVVRQYLRDAANRAQEVYAKIYKLF</sequence>
<dbReference type="Gene3D" id="2.170.120.12">
    <property type="entry name" value="DNA-directed RNA polymerase, insert domain"/>
    <property type="match status" value="1"/>
</dbReference>
<dbReference type="SUPFAM" id="SSF55257">
    <property type="entry name" value="RBP11-like subunits of RNA polymerase"/>
    <property type="match status" value="2"/>
</dbReference>
<evidence type="ECO:0000256" key="1">
    <source>
        <dbReference type="ARBA" id="ARBA00022478"/>
    </source>
</evidence>
<dbReference type="Gene3D" id="3.30.1360.10">
    <property type="entry name" value="RNA polymerase, RBP11-like subunit"/>
    <property type="match status" value="2"/>
</dbReference>